<proteinExistence type="predicted"/>
<keyword evidence="4" id="KW-1185">Reference proteome</keyword>
<dbReference type="Proteomes" id="UP001152797">
    <property type="component" value="Unassembled WGS sequence"/>
</dbReference>
<evidence type="ECO:0000256" key="1">
    <source>
        <dbReference type="SAM" id="MobiDB-lite"/>
    </source>
</evidence>
<reference evidence="2" key="1">
    <citation type="submission" date="2022-10" db="EMBL/GenBank/DDBJ databases">
        <authorList>
            <person name="Chen Y."/>
            <person name="Dougan E. K."/>
            <person name="Chan C."/>
            <person name="Rhodes N."/>
            <person name="Thang M."/>
        </authorList>
    </citation>
    <scope>NUCLEOTIDE SEQUENCE</scope>
</reference>
<dbReference type="AlphaFoldDB" id="A0A9P1DI83"/>
<feature type="non-terminal residue" evidence="2">
    <location>
        <position position="1"/>
    </location>
</feature>
<feature type="non-terminal residue" evidence="2">
    <location>
        <position position="85"/>
    </location>
</feature>
<evidence type="ECO:0000313" key="4">
    <source>
        <dbReference type="Proteomes" id="UP001152797"/>
    </source>
</evidence>
<name>A0A9P1DI83_9DINO</name>
<dbReference type="EMBL" id="CAMXCT010004732">
    <property type="protein sequence ID" value="CAI4010170.1"/>
    <property type="molecule type" value="Genomic_DNA"/>
</dbReference>
<feature type="region of interest" description="Disordered" evidence="1">
    <location>
        <begin position="42"/>
        <end position="85"/>
    </location>
</feature>
<evidence type="ECO:0000313" key="2">
    <source>
        <dbReference type="EMBL" id="CAI4010170.1"/>
    </source>
</evidence>
<accession>A0A9P1DI83</accession>
<dbReference type="EMBL" id="CAMXCT030004732">
    <property type="protein sequence ID" value="CAL4797482.1"/>
    <property type="molecule type" value="Genomic_DNA"/>
</dbReference>
<sequence length="85" mass="9372">DIVFNREKLESSKEDLPAFVNARLCFKAEGAEAEKYYKAMDPSPEQWKYDAGAPLKSPRSPRGDTEPPAPNAPGSAVPTSMKYKP</sequence>
<evidence type="ECO:0000313" key="3">
    <source>
        <dbReference type="EMBL" id="CAL4797482.1"/>
    </source>
</evidence>
<gene>
    <name evidence="2" type="ORF">C1SCF055_LOCUS35464</name>
</gene>
<reference evidence="3 4" key="2">
    <citation type="submission" date="2024-05" db="EMBL/GenBank/DDBJ databases">
        <authorList>
            <person name="Chen Y."/>
            <person name="Shah S."/>
            <person name="Dougan E. K."/>
            <person name="Thang M."/>
            <person name="Chan C."/>
        </authorList>
    </citation>
    <scope>NUCLEOTIDE SEQUENCE [LARGE SCALE GENOMIC DNA]</scope>
</reference>
<organism evidence="2">
    <name type="scientific">Cladocopium goreaui</name>
    <dbReference type="NCBI Taxonomy" id="2562237"/>
    <lineage>
        <taxon>Eukaryota</taxon>
        <taxon>Sar</taxon>
        <taxon>Alveolata</taxon>
        <taxon>Dinophyceae</taxon>
        <taxon>Suessiales</taxon>
        <taxon>Symbiodiniaceae</taxon>
        <taxon>Cladocopium</taxon>
    </lineage>
</organism>
<protein>
    <submittedName>
        <fullName evidence="2">Uncharacterized protein</fullName>
    </submittedName>
</protein>
<dbReference type="EMBL" id="CAMXCT020004732">
    <property type="protein sequence ID" value="CAL1163545.1"/>
    <property type="molecule type" value="Genomic_DNA"/>
</dbReference>
<comment type="caution">
    <text evidence="2">The sequence shown here is derived from an EMBL/GenBank/DDBJ whole genome shotgun (WGS) entry which is preliminary data.</text>
</comment>